<accession>A0A2M7R616</accession>
<dbReference type="GO" id="GO:0004479">
    <property type="term" value="F:methionyl-tRNA formyltransferase activity"/>
    <property type="evidence" value="ECO:0007669"/>
    <property type="project" value="UniProtKB-UniRule"/>
</dbReference>
<evidence type="ECO:0000313" key="12">
    <source>
        <dbReference type="Proteomes" id="UP000230767"/>
    </source>
</evidence>
<comment type="similarity">
    <text evidence="2 8">Belongs to the Fmt family.</text>
</comment>
<dbReference type="PROSITE" id="PS00373">
    <property type="entry name" value="GART"/>
    <property type="match status" value="1"/>
</dbReference>
<evidence type="ECO:0000259" key="9">
    <source>
        <dbReference type="Pfam" id="PF00551"/>
    </source>
</evidence>
<dbReference type="InterPro" id="IPR037022">
    <property type="entry name" value="Formyl_trans_C_sf"/>
</dbReference>
<dbReference type="HAMAP" id="MF_00182">
    <property type="entry name" value="Formyl_trans"/>
    <property type="match status" value="1"/>
</dbReference>
<dbReference type="NCBIfam" id="TIGR00460">
    <property type="entry name" value="fmt"/>
    <property type="match status" value="1"/>
</dbReference>
<dbReference type="CDD" id="cd08646">
    <property type="entry name" value="FMT_core_Met-tRNA-FMT_N"/>
    <property type="match status" value="1"/>
</dbReference>
<evidence type="ECO:0000256" key="4">
    <source>
        <dbReference type="ARBA" id="ARBA00016014"/>
    </source>
</evidence>
<dbReference type="AlphaFoldDB" id="A0A2M7R616"/>
<evidence type="ECO:0000256" key="5">
    <source>
        <dbReference type="ARBA" id="ARBA00022679"/>
    </source>
</evidence>
<evidence type="ECO:0000256" key="2">
    <source>
        <dbReference type="ARBA" id="ARBA00010699"/>
    </source>
</evidence>
<proteinExistence type="inferred from homology"/>
<comment type="caution">
    <text evidence="11">The sequence shown here is derived from an EMBL/GenBank/DDBJ whole genome shotgun (WGS) entry which is preliminary data.</text>
</comment>
<evidence type="ECO:0000256" key="8">
    <source>
        <dbReference type="HAMAP-Rule" id="MF_00182"/>
    </source>
</evidence>
<evidence type="ECO:0000256" key="3">
    <source>
        <dbReference type="ARBA" id="ARBA00012261"/>
    </source>
</evidence>
<sequence length="346" mass="39016">MENCKIIMKKTSPNLHPSSPKIVFIGTPEFGAIILEKLCEANFKPYSGRWPNEPFRPVLVVTAPDKPVGRKKIITPPPVKIVAQKYNIPVSQPEILVNSKSQITNSKPDLIIVAAYGQILPKEILEIPKYGCLNVHPSLLPKYRGASPIQYAILNKDKETGVTIILMDKKMDHGKIISNSKFLISNKEITYPELQKELAKIGANLLLETIPKWIKGAIKPKAQDESAASYTKILTKKDGKVDWRKSADEIEKQIRAYSPWPGSWTFWQIIRENLLRVKILKADVFKSHDEKVYPIGKVLVVPQNEPGIQCGKDFLVIKKLQLDGKKPMNSEEFLRGHPDFIGTILK</sequence>
<evidence type="ECO:0000313" key="11">
    <source>
        <dbReference type="EMBL" id="PIY88557.1"/>
    </source>
</evidence>
<dbReference type="InterPro" id="IPR011034">
    <property type="entry name" value="Formyl_transferase-like_C_sf"/>
</dbReference>
<dbReference type="Proteomes" id="UP000230767">
    <property type="component" value="Unassembled WGS sequence"/>
</dbReference>
<name>A0A2M7R616_9BACT</name>
<evidence type="ECO:0000256" key="1">
    <source>
        <dbReference type="ARBA" id="ARBA00002606"/>
    </source>
</evidence>
<dbReference type="Gene3D" id="3.40.50.170">
    <property type="entry name" value="Formyl transferase, N-terminal domain"/>
    <property type="match status" value="1"/>
</dbReference>
<organism evidence="11 12">
    <name type="scientific">Candidatus Nealsonbacteria bacterium CG_4_10_14_0_8_um_filter_37_14</name>
    <dbReference type="NCBI Taxonomy" id="1974684"/>
    <lineage>
        <taxon>Bacteria</taxon>
        <taxon>Candidatus Nealsoniibacteriota</taxon>
    </lineage>
</organism>
<dbReference type="Pfam" id="PF00551">
    <property type="entry name" value="Formyl_trans_N"/>
    <property type="match status" value="1"/>
</dbReference>
<dbReference type="PANTHER" id="PTHR11138">
    <property type="entry name" value="METHIONYL-TRNA FORMYLTRANSFERASE"/>
    <property type="match status" value="1"/>
</dbReference>
<evidence type="ECO:0000256" key="6">
    <source>
        <dbReference type="ARBA" id="ARBA00022917"/>
    </source>
</evidence>
<gene>
    <name evidence="8" type="primary">fmt</name>
    <name evidence="11" type="ORF">COY73_03410</name>
</gene>
<keyword evidence="5 8" id="KW-0808">Transferase</keyword>
<dbReference type="Gene3D" id="3.10.25.10">
    <property type="entry name" value="Formyl transferase, C-terminal domain"/>
    <property type="match status" value="1"/>
</dbReference>
<dbReference type="InterPro" id="IPR005794">
    <property type="entry name" value="Fmt"/>
</dbReference>
<evidence type="ECO:0000256" key="7">
    <source>
        <dbReference type="ARBA" id="ARBA00048558"/>
    </source>
</evidence>
<dbReference type="InterPro" id="IPR001555">
    <property type="entry name" value="GART_AS"/>
</dbReference>
<reference evidence="12" key="1">
    <citation type="submission" date="2017-09" db="EMBL/GenBank/DDBJ databases">
        <title>Depth-based differentiation of microbial function through sediment-hosted aquifers and enrichment of novel symbionts in the deep terrestrial subsurface.</title>
        <authorList>
            <person name="Probst A.J."/>
            <person name="Ladd B."/>
            <person name="Jarett J.K."/>
            <person name="Geller-Mcgrath D.E."/>
            <person name="Sieber C.M.K."/>
            <person name="Emerson J.B."/>
            <person name="Anantharaman K."/>
            <person name="Thomas B.C."/>
            <person name="Malmstrom R."/>
            <person name="Stieglmeier M."/>
            <person name="Klingl A."/>
            <person name="Woyke T."/>
            <person name="Ryan C.M."/>
            <person name="Banfield J.F."/>
        </authorList>
    </citation>
    <scope>NUCLEOTIDE SEQUENCE [LARGE SCALE GENOMIC DNA]</scope>
</reference>
<dbReference type="InterPro" id="IPR036477">
    <property type="entry name" value="Formyl_transf_N_sf"/>
</dbReference>
<comment type="function">
    <text evidence="1 8">Attaches a formyl group to the free amino group of methionyl-tRNA(fMet). The formyl group appears to play a dual role in the initiator identity of N-formylmethionyl-tRNA by promoting its recognition by IF2 and preventing the misappropriation of this tRNA by the elongation apparatus.</text>
</comment>
<feature type="domain" description="Formyl transferase N-terminal" evidence="9">
    <location>
        <begin position="55"/>
        <end position="210"/>
    </location>
</feature>
<dbReference type="Pfam" id="PF02911">
    <property type="entry name" value="Formyl_trans_C"/>
    <property type="match status" value="1"/>
</dbReference>
<dbReference type="InterPro" id="IPR002376">
    <property type="entry name" value="Formyl_transf_N"/>
</dbReference>
<dbReference type="SUPFAM" id="SSF53328">
    <property type="entry name" value="Formyltransferase"/>
    <property type="match status" value="1"/>
</dbReference>
<dbReference type="PANTHER" id="PTHR11138:SF5">
    <property type="entry name" value="METHIONYL-TRNA FORMYLTRANSFERASE, MITOCHONDRIAL"/>
    <property type="match status" value="1"/>
</dbReference>
<dbReference type="InterPro" id="IPR005793">
    <property type="entry name" value="Formyl_trans_C"/>
</dbReference>
<dbReference type="EC" id="2.1.2.9" evidence="3 8"/>
<evidence type="ECO:0000259" key="10">
    <source>
        <dbReference type="Pfam" id="PF02911"/>
    </source>
</evidence>
<feature type="domain" description="Formyl transferase C-terminal" evidence="10">
    <location>
        <begin position="234"/>
        <end position="337"/>
    </location>
</feature>
<feature type="binding site" evidence="8">
    <location>
        <begin position="138"/>
        <end position="141"/>
    </location>
    <ligand>
        <name>(6S)-5,6,7,8-tetrahydrofolate</name>
        <dbReference type="ChEBI" id="CHEBI:57453"/>
    </ligand>
</feature>
<dbReference type="SUPFAM" id="SSF50486">
    <property type="entry name" value="FMT C-terminal domain-like"/>
    <property type="match status" value="1"/>
</dbReference>
<keyword evidence="6 8" id="KW-0648">Protein biosynthesis</keyword>
<dbReference type="GO" id="GO:0005829">
    <property type="term" value="C:cytosol"/>
    <property type="evidence" value="ECO:0007669"/>
    <property type="project" value="TreeGrafter"/>
</dbReference>
<protein>
    <recommendedName>
        <fullName evidence="4 8">Methionyl-tRNA formyltransferase</fullName>
        <ecNumber evidence="3 8">2.1.2.9</ecNumber>
    </recommendedName>
</protein>
<dbReference type="InterPro" id="IPR044135">
    <property type="entry name" value="Met-tRNA-FMT_C"/>
</dbReference>
<dbReference type="EMBL" id="PFLW01000081">
    <property type="protein sequence ID" value="PIY88557.1"/>
    <property type="molecule type" value="Genomic_DNA"/>
</dbReference>
<dbReference type="CDD" id="cd08704">
    <property type="entry name" value="Met_tRNA_FMT_C"/>
    <property type="match status" value="1"/>
</dbReference>
<comment type="catalytic activity">
    <reaction evidence="7 8">
        <text>L-methionyl-tRNA(fMet) + (6R)-10-formyltetrahydrofolate = N-formyl-L-methionyl-tRNA(fMet) + (6S)-5,6,7,8-tetrahydrofolate + H(+)</text>
        <dbReference type="Rhea" id="RHEA:24380"/>
        <dbReference type="Rhea" id="RHEA-COMP:9952"/>
        <dbReference type="Rhea" id="RHEA-COMP:9953"/>
        <dbReference type="ChEBI" id="CHEBI:15378"/>
        <dbReference type="ChEBI" id="CHEBI:57453"/>
        <dbReference type="ChEBI" id="CHEBI:78530"/>
        <dbReference type="ChEBI" id="CHEBI:78844"/>
        <dbReference type="ChEBI" id="CHEBI:195366"/>
        <dbReference type="EC" id="2.1.2.9"/>
    </reaction>
</comment>
<dbReference type="InterPro" id="IPR041711">
    <property type="entry name" value="Met-tRNA-FMT_N"/>
</dbReference>